<geneLocation type="plasmid" evidence="2 3">
    <name>pSn</name>
</geneLocation>
<sequence length="195" mass="22560">MYKLFFYLLFSPIFVLAKDFGTEGHVFPVLEENLKEYLQKKLKPLSEERIETKLIQAARNPKPLQLSEARVARSFTYDPTYILPETIQGADGEIIASKGDKTNPLEHVELDEGLLFFDGSNPKHVKWAEFQSGKFLWILVNGSPLELEEEKERPIYFDQGGHLCEKFGIQHIPSRVTQKEKQLLIEEIPIQKEKK</sequence>
<dbReference type="HOGENOM" id="CLU_087622_1_0_0"/>
<keyword evidence="1" id="KW-0732">Signal</keyword>
<reference key="1">
    <citation type="journal article" date="2011" name="Mol. Biol. Evol.">
        <title>Unity in variety -- the pan-genome of the Chlamydiae.</title>
        <authorList>
            <person name="Collingro A."/>
            <person name="Tischler P."/>
            <person name="Weinmaier T."/>
            <person name="Penz T."/>
            <person name="Heinz E."/>
            <person name="Brunham R.C."/>
            <person name="Read T.D."/>
            <person name="Bavoil P.M."/>
            <person name="Sachse K."/>
            <person name="Kahane S."/>
            <person name="Friedman M.G."/>
            <person name="Rattei T."/>
            <person name="Myers G.S.A."/>
            <person name="Horn M."/>
        </authorList>
    </citation>
    <scope>NUCLEOTIDE SEQUENCE</scope>
    <source>
        <strain>Z</strain>
    </source>
</reference>
<keyword evidence="3" id="KW-1185">Reference proteome</keyword>
<keyword evidence="2" id="KW-0614">Plasmid</keyword>
<accession>F8L2Y6</accession>
<dbReference type="Proteomes" id="UP000000496">
    <property type="component" value="Plasmid pSn"/>
</dbReference>
<dbReference type="RefSeq" id="WP_013935066.1">
    <property type="nucleotide sequence ID" value="NC_015710.1"/>
</dbReference>
<dbReference type="eggNOG" id="ENOG5031QWG">
    <property type="taxonomic scope" value="Bacteria"/>
</dbReference>
<evidence type="ECO:0000256" key="1">
    <source>
        <dbReference type="SAM" id="SignalP"/>
    </source>
</evidence>
<organism evidence="2 3">
    <name type="scientific">Simkania negevensis (strain ATCC VR-1471 / DSM 27360 / Z)</name>
    <dbReference type="NCBI Taxonomy" id="331113"/>
    <lineage>
        <taxon>Bacteria</taxon>
        <taxon>Pseudomonadati</taxon>
        <taxon>Chlamydiota</taxon>
        <taxon>Chlamydiia</taxon>
        <taxon>Parachlamydiales</taxon>
        <taxon>Simkaniaceae</taxon>
        <taxon>Simkania</taxon>
    </lineage>
</organism>
<protein>
    <submittedName>
        <fullName evidence="2">Conjugal transfer pore protein TraW</fullName>
    </submittedName>
</protein>
<gene>
    <name evidence="2" type="primary">traW</name>
    <name evidence="2" type="ordered locus">SNE_B24730</name>
</gene>
<dbReference type="EMBL" id="FR872581">
    <property type="protein sequence ID" value="CCB87832.1"/>
    <property type="molecule type" value="Genomic_DNA"/>
</dbReference>
<dbReference type="AlphaFoldDB" id="F8L2Y6"/>
<feature type="chain" id="PRO_5003374127" evidence="1">
    <location>
        <begin position="18"/>
        <end position="195"/>
    </location>
</feature>
<feature type="signal peptide" evidence="1">
    <location>
        <begin position="1"/>
        <end position="17"/>
    </location>
</feature>
<dbReference type="OrthoDB" id="7171737at2"/>
<reference evidence="2 3" key="2">
    <citation type="journal article" date="2011" name="Mol. Biol. Evol.">
        <title>Unity in variety--the pan-genome of the Chlamydiae.</title>
        <authorList>
            <person name="Collingro A."/>
            <person name="Tischler P."/>
            <person name="Weinmaier T."/>
            <person name="Penz T."/>
            <person name="Heinz E."/>
            <person name="Brunham R.C."/>
            <person name="Read T.D."/>
            <person name="Bavoil P.M."/>
            <person name="Sachse K."/>
            <person name="Kahane S."/>
            <person name="Friedman M.G."/>
            <person name="Rattei T."/>
            <person name="Myers G.S."/>
            <person name="Horn M."/>
        </authorList>
    </citation>
    <scope>NUCLEOTIDE SEQUENCE [LARGE SCALE GENOMIC DNA]</scope>
    <source>
        <strain evidence="3">ATCC VR-1471 / Z</strain>
        <plasmid evidence="2 3">pSn</plasmid>
    </source>
</reference>
<proteinExistence type="predicted"/>
<evidence type="ECO:0000313" key="2">
    <source>
        <dbReference type="EMBL" id="CCB87832.1"/>
    </source>
</evidence>
<evidence type="ECO:0000313" key="3">
    <source>
        <dbReference type="Proteomes" id="UP000000496"/>
    </source>
</evidence>
<name>F8L2Y6_SIMNZ</name>
<dbReference type="KEGG" id="sng:SNE_B24730"/>